<evidence type="ECO:0000256" key="3">
    <source>
        <dbReference type="ARBA" id="ARBA00023054"/>
    </source>
</evidence>
<name>A0A9P8LIC5_9PEZI</name>
<dbReference type="EMBL" id="JAGHQM010000048">
    <property type="protein sequence ID" value="KAH0565946.1"/>
    <property type="molecule type" value="Genomic_DNA"/>
</dbReference>
<dbReference type="AlphaFoldDB" id="A0A9P8LIC5"/>
<feature type="domain" description="UBX" evidence="5">
    <location>
        <begin position="239"/>
        <end position="315"/>
    </location>
</feature>
<keyword evidence="7" id="KW-1185">Reference proteome</keyword>
<dbReference type="SMART" id="SM00166">
    <property type="entry name" value="UBX"/>
    <property type="match status" value="1"/>
</dbReference>
<dbReference type="InterPro" id="IPR013087">
    <property type="entry name" value="Znf_C2H2_type"/>
</dbReference>
<dbReference type="Gene3D" id="3.10.20.90">
    <property type="entry name" value="Phosphatidylinositol 3-kinase Catalytic Subunit, Chain A, domain 1"/>
    <property type="match status" value="1"/>
</dbReference>
<dbReference type="GO" id="GO:0031397">
    <property type="term" value="P:negative regulation of protein ubiquitination"/>
    <property type="evidence" value="ECO:0007669"/>
    <property type="project" value="TreeGrafter"/>
</dbReference>
<dbReference type="InterPro" id="IPR009060">
    <property type="entry name" value="UBA-like_sf"/>
</dbReference>
<proteinExistence type="predicted"/>
<protein>
    <recommendedName>
        <fullName evidence="5">UBX domain-containing protein</fullName>
    </recommendedName>
</protein>
<dbReference type="InterPro" id="IPR001012">
    <property type="entry name" value="UBX_dom"/>
</dbReference>
<dbReference type="InterPro" id="IPR029071">
    <property type="entry name" value="Ubiquitin-like_domsf"/>
</dbReference>
<reference evidence="6" key="1">
    <citation type="submission" date="2021-03" db="EMBL/GenBank/DDBJ databases">
        <title>Comparative genomics and phylogenomic investigation of the class Geoglossomycetes provide insights into ecological specialization and systematics.</title>
        <authorList>
            <person name="Melie T."/>
            <person name="Pirro S."/>
            <person name="Miller A.N."/>
            <person name="Quandt A."/>
        </authorList>
    </citation>
    <scope>NUCLEOTIDE SEQUENCE</scope>
    <source>
        <strain evidence="6">CAQ_001_2017</strain>
    </source>
</reference>
<organism evidence="6 7">
    <name type="scientific">Trichoglossum hirsutum</name>
    <dbReference type="NCBI Taxonomy" id="265104"/>
    <lineage>
        <taxon>Eukaryota</taxon>
        <taxon>Fungi</taxon>
        <taxon>Dikarya</taxon>
        <taxon>Ascomycota</taxon>
        <taxon>Pezizomycotina</taxon>
        <taxon>Geoglossomycetes</taxon>
        <taxon>Geoglossales</taxon>
        <taxon>Geoglossaceae</taxon>
        <taxon>Trichoglossum</taxon>
    </lineage>
</organism>
<dbReference type="PROSITE" id="PS00028">
    <property type="entry name" value="ZINC_FINGER_C2H2_1"/>
    <property type="match status" value="1"/>
</dbReference>
<evidence type="ECO:0000256" key="1">
    <source>
        <dbReference type="ARBA" id="ARBA00004496"/>
    </source>
</evidence>
<dbReference type="GO" id="GO:0005634">
    <property type="term" value="C:nucleus"/>
    <property type="evidence" value="ECO:0007669"/>
    <property type="project" value="TreeGrafter"/>
</dbReference>
<feature type="compositionally biased region" description="Low complexity" evidence="4">
    <location>
        <begin position="220"/>
        <end position="230"/>
    </location>
</feature>
<evidence type="ECO:0000259" key="5">
    <source>
        <dbReference type="PROSITE" id="PS50033"/>
    </source>
</evidence>
<dbReference type="Gene3D" id="1.10.8.10">
    <property type="entry name" value="DNA helicase RuvA subunit, C-terminal domain"/>
    <property type="match status" value="1"/>
</dbReference>
<dbReference type="GO" id="GO:1903094">
    <property type="term" value="P:negative regulation of protein K48-linked deubiquitination"/>
    <property type="evidence" value="ECO:0007669"/>
    <property type="project" value="TreeGrafter"/>
</dbReference>
<evidence type="ECO:0000256" key="4">
    <source>
        <dbReference type="SAM" id="MobiDB-lite"/>
    </source>
</evidence>
<evidence type="ECO:0000313" key="6">
    <source>
        <dbReference type="EMBL" id="KAH0565946.1"/>
    </source>
</evidence>
<keyword evidence="2" id="KW-0963">Cytoplasm</keyword>
<feature type="compositionally biased region" description="Basic and acidic residues" evidence="4">
    <location>
        <begin position="116"/>
        <end position="214"/>
    </location>
</feature>
<dbReference type="Proteomes" id="UP000750711">
    <property type="component" value="Unassembled WGS sequence"/>
</dbReference>
<dbReference type="GO" id="GO:0032435">
    <property type="term" value="P:negative regulation of proteasomal ubiquitin-dependent protein catabolic process"/>
    <property type="evidence" value="ECO:0007669"/>
    <property type="project" value="TreeGrafter"/>
</dbReference>
<dbReference type="GO" id="GO:0036435">
    <property type="term" value="F:K48-linked polyubiquitin modification-dependent protein binding"/>
    <property type="evidence" value="ECO:0007669"/>
    <property type="project" value="TreeGrafter"/>
</dbReference>
<dbReference type="PANTHER" id="PTHR46340:SF1">
    <property type="entry name" value="UBX DOMAIN-CONTAINING PROTEIN 1"/>
    <property type="match status" value="1"/>
</dbReference>
<dbReference type="SUPFAM" id="SSF54236">
    <property type="entry name" value="Ubiquitin-like"/>
    <property type="match status" value="1"/>
</dbReference>
<comment type="subcellular location">
    <subcellularLocation>
        <location evidence="1">Cytoplasm</location>
    </subcellularLocation>
</comment>
<comment type="caution">
    <text evidence="6">The sequence shown here is derived from an EMBL/GenBank/DDBJ whole genome shotgun (WGS) entry which is preliminary data.</text>
</comment>
<dbReference type="Pfam" id="PF24560">
    <property type="entry name" value="zf-C2H2_OTU1_C"/>
    <property type="match status" value="1"/>
</dbReference>
<feature type="region of interest" description="Disordered" evidence="4">
    <location>
        <begin position="44"/>
        <end position="69"/>
    </location>
</feature>
<evidence type="ECO:0000256" key="2">
    <source>
        <dbReference type="ARBA" id="ARBA00022490"/>
    </source>
</evidence>
<feature type="region of interest" description="Disordered" evidence="4">
    <location>
        <begin position="93"/>
        <end position="245"/>
    </location>
</feature>
<dbReference type="Pfam" id="PF22562">
    <property type="entry name" value="UBA_7"/>
    <property type="match status" value="1"/>
</dbReference>
<gene>
    <name evidence="6" type="ORF">GP486_000667</name>
</gene>
<dbReference type="PROSITE" id="PS50033">
    <property type="entry name" value="UBX"/>
    <property type="match status" value="1"/>
</dbReference>
<sequence length="316" mass="35223">MAPSDLSVLLDMGFEKERAEIAVGQSGGLQGALEWLELNQDKSLDEIKAPAPGAEKDETDPTIEPEALKPGEVANSLVCNDCGRRFRSTAQAEFHASKTEHQNFSESTEEIAPLTEEEKKAKLEELKQKMAEKRSRQAQADKEENKKNEAIRRKATKETQDVKEDLQKKEQIKEAQAKRREKQEDLAARERVRAQIKATQEERRLKAAREKAAREGQVLPQEPTTQKQPTTPDPAKPASAYSESRLRLQMPSGNIQKSFPVSTTLFEVAAALEQESGTPVESFTQNFPRKTFTQGVDFGLTLKEAGLVPSAVLIVR</sequence>
<dbReference type="InterPro" id="IPR057766">
    <property type="entry name" value="Znf-C2H2_OTU1-like_C"/>
</dbReference>
<accession>A0A9P8LIC5</accession>
<dbReference type="CDD" id="cd01767">
    <property type="entry name" value="UBX"/>
    <property type="match status" value="1"/>
</dbReference>
<dbReference type="SUPFAM" id="SSF46934">
    <property type="entry name" value="UBA-like"/>
    <property type="match status" value="1"/>
</dbReference>
<dbReference type="GO" id="GO:0005737">
    <property type="term" value="C:cytoplasm"/>
    <property type="evidence" value="ECO:0007669"/>
    <property type="project" value="UniProtKB-SubCell"/>
</dbReference>
<dbReference type="Pfam" id="PF00789">
    <property type="entry name" value="UBX"/>
    <property type="match status" value="1"/>
</dbReference>
<evidence type="ECO:0000313" key="7">
    <source>
        <dbReference type="Proteomes" id="UP000750711"/>
    </source>
</evidence>
<keyword evidence="3" id="KW-0175">Coiled coil</keyword>
<dbReference type="PANTHER" id="PTHR46340">
    <property type="entry name" value="UBX DOMAIN-CONTAINING PROTEIN 1"/>
    <property type="match status" value="1"/>
</dbReference>
<dbReference type="InterPro" id="IPR015940">
    <property type="entry name" value="UBA"/>
</dbReference>